<name>A0ABX8BRL6_9ACTN</name>
<evidence type="ECO:0000313" key="1">
    <source>
        <dbReference type="EMBL" id="QUX23398.1"/>
    </source>
</evidence>
<sequence length="66" mass="6818">MNDVSFLSRPGSLADIDIRDPRGRSVSTQAPVTATPAVTAGVAIGYALIYAFNAGVNSTHPTLPMS</sequence>
<protein>
    <submittedName>
        <fullName evidence="1">Uncharacterized protein</fullName>
    </submittedName>
</protein>
<organism evidence="1 2">
    <name type="scientific">Nocardiopsis changdeensis</name>
    <dbReference type="NCBI Taxonomy" id="2831969"/>
    <lineage>
        <taxon>Bacteria</taxon>
        <taxon>Bacillati</taxon>
        <taxon>Actinomycetota</taxon>
        <taxon>Actinomycetes</taxon>
        <taxon>Streptosporangiales</taxon>
        <taxon>Nocardiopsidaceae</taxon>
        <taxon>Nocardiopsis</taxon>
    </lineage>
</organism>
<reference evidence="1 2" key="1">
    <citation type="submission" date="2021-05" db="EMBL/GenBank/DDBJ databases">
        <title>Direct Submission.</title>
        <authorList>
            <person name="Li K."/>
            <person name="Gao J."/>
        </authorList>
    </citation>
    <scope>NUCLEOTIDE SEQUENCE [LARGE SCALE GENOMIC DNA]</scope>
    <source>
        <strain evidence="1 2">Mg02</strain>
    </source>
</reference>
<dbReference type="Proteomes" id="UP000676079">
    <property type="component" value="Chromosome"/>
</dbReference>
<gene>
    <name evidence="1" type="ORF">KGD84_03150</name>
</gene>
<proteinExistence type="predicted"/>
<dbReference type="EMBL" id="CP074133">
    <property type="protein sequence ID" value="QUX23398.1"/>
    <property type="molecule type" value="Genomic_DNA"/>
</dbReference>
<evidence type="ECO:0000313" key="2">
    <source>
        <dbReference type="Proteomes" id="UP000676079"/>
    </source>
</evidence>
<keyword evidence="2" id="KW-1185">Reference proteome</keyword>
<dbReference type="RefSeq" id="WP_220564619.1">
    <property type="nucleotide sequence ID" value="NZ_CP074133.1"/>
</dbReference>
<accession>A0ABX8BRL6</accession>